<name>G1XI60_ARTOA</name>
<protein>
    <submittedName>
        <fullName evidence="2">Uncharacterized protein</fullName>
    </submittedName>
</protein>
<dbReference type="EMBL" id="ADOT01000171">
    <property type="protein sequence ID" value="EGX47198.1"/>
    <property type="molecule type" value="Genomic_DNA"/>
</dbReference>
<evidence type="ECO:0000256" key="1">
    <source>
        <dbReference type="SAM" id="MobiDB-lite"/>
    </source>
</evidence>
<evidence type="ECO:0000313" key="3">
    <source>
        <dbReference type="Proteomes" id="UP000008784"/>
    </source>
</evidence>
<evidence type="ECO:0000313" key="2">
    <source>
        <dbReference type="EMBL" id="EGX47198.1"/>
    </source>
</evidence>
<comment type="caution">
    <text evidence="2">The sequence shown here is derived from an EMBL/GenBank/DDBJ whole genome shotgun (WGS) entry which is preliminary data.</text>
</comment>
<dbReference type="RefSeq" id="XP_011124172.1">
    <property type="nucleotide sequence ID" value="XM_011125870.1"/>
</dbReference>
<keyword evidence="3" id="KW-1185">Reference proteome</keyword>
<feature type="compositionally biased region" description="Basic residues" evidence="1">
    <location>
        <begin position="230"/>
        <end position="239"/>
    </location>
</feature>
<gene>
    <name evidence="2" type="ORF">AOL_s00097g37</name>
</gene>
<reference evidence="2 3" key="1">
    <citation type="journal article" date="2011" name="PLoS Pathog.">
        <title>Genomic and proteomic analyses of the fungus Arthrobotrys oligospora provide insights into nematode-trap formation.</title>
        <authorList>
            <person name="Yang J."/>
            <person name="Wang L."/>
            <person name="Ji X."/>
            <person name="Feng Y."/>
            <person name="Li X."/>
            <person name="Zou C."/>
            <person name="Xu J."/>
            <person name="Ren Y."/>
            <person name="Mi Q."/>
            <person name="Wu J."/>
            <person name="Liu S."/>
            <person name="Liu Y."/>
            <person name="Huang X."/>
            <person name="Wang H."/>
            <person name="Niu X."/>
            <person name="Li J."/>
            <person name="Liang L."/>
            <person name="Luo Y."/>
            <person name="Ji K."/>
            <person name="Zhou W."/>
            <person name="Yu Z."/>
            <person name="Li G."/>
            <person name="Liu Y."/>
            <person name="Li L."/>
            <person name="Qiao M."/>
            <person name="Feng L."/>
            <person name="Zhang K.-Q."/>
        </authorList>
    </citation>
    <scope>NUCLEOTIDE SEQUENCE [LARGE SCALE GENOMIC DNA]</scope>
    <source>
        <strain evidence="3">ATCC 24927 / CBS 115.81 / DSM 1491</strain>
    </source>
</reference>
<dbReference type="HOGENOM" id="CLU_582619_0_0_1"/>
<accession>G1XI60</accession>
<feature type="region of interest" description="Disordered" evidence="1">
    <location>
        <begin position="192"/>
        <end position="310"/>
    </location>
</feature>
<dbReference type="OrthoDB" id="5430041at2759"/>
<organism evidence="2 3">
    <name type="scientific">Arthrobotrys oligospora (strain ATCC 24927 / CBS 115.81 / DSM 1491)</name>
    <name type="common">Nematode-trapping fungus</name>
    <name type="synonym">Didymozoophaga oligospora</name>
    <dbReference type="NCBI Taxonomy" id="756982"/>
    <lineage>
        <taxon>Eukaryota</taxon>
        <taxon>Fungi</taxon>
        <taxon>Dikarya</taxon>
        <taxon>Ascomycota</taxon>
        <taxon>Pezizomycotina</taxon>
        <taxon>Orbiliomycetes</taxon>
        <taxon>Orbiliales</taxon>
        <taxon>Orbiliaceae</taxon>
        <taxon>Orbilia</taxon>
        <taxon>Orbilia oligospora</taxon>
    </lineage>
</organism>
<dbReference type="Proteomes" id="UP000008784">
    <property type="component" value="Unassembled WGS sequence"/>
</dbReference>
<dbReference type="GeneID" id="22895421"/>
<dbReference type="AlphaFoldDB" id="G1XI60"/>
<feature type="compositionally biased region" description="Basic and acidic residues" evidence="1">
    <location>
        <begin position="212"/>
        <end position="222"/>
    </location>
</feature>
<dbReference type="InParanoid" id="G1XI60"/>
<sequence length="469" mass="53145">MTATTSTMPLKGSRQRAQTLVDRQSPCYPDPHALRHEVGSIAPDLRDSKLVFEQHRRFLSSRLTRAPPKGGEGKVPSAVSLPWDFCKRFTAEEVAWLLQNGYSYEAHANDTLLFFRADERKRWQKASQRELGREISRLGFLRGDTWLPRYMYELVRYGRTLLTAERDEALLVGDKFLWQVGPESQRVLDRAKKILNGAGGKRKETGKRKREPVREDIPDPKYRPMAPEPKRRRVARRAASRPVQQDEQEDVIMTDVREELVDSSGPMPKPAPERQISPEATMEGAGEEPQPLAAVPERRKRARKAATSRALATETVAPALVDEASAEPENCGWTETDGSVCGSVFPNKLDLQRHVLSSHVPARRDLPQGQTNWLCRFGRCQHTYVAEETQKVSGIFPKADTLSSHIRVLLDVREFECTFSAEGCRKRWNRLNDMNTHASRCKFNSLPVSKKTKAGPKEVKGKKGKKSQQ</sequence>
<dbReference type="OMA" id="NDMNTHA"/>
<proteinExistence type="predicted"/>
<feature type="region of interest" description="Disordered" evidence="1">
    <location>
        <begin position="447"/>
        <end position="469"/>
    </location>
</feature>